<reference evidence="1" key="2">
    <citation type="submission" date="2021-04" db="EMBL/GenBank/DDBJ databases">
        <authorList>
            <person name="Gilroy R."/>
        </authorList>
    </citation>
    <scope>NUCLEOTIDE SEQUENCE</scope>
    <source>
        <strain evidence="1">CHK188-4685</strain>
    </source>
</reference>
<proteinExistence type="predicted"/>
<protein>
    <submittedName>
        <fullName evidence="1">Uncharacterized protein</fullName>
    </submittedName>
</protein>
<organism evidence="1 2">
    <name type="scientific">Candidatus Enterocloster faecavium</name>
    <dbReference type="NCBI Taxonomy" id="2838560"/>
    <lineage>
        <taxon>Bacteria</taxon>
        <taxon>Bacillati</taxon>
        <taxon>Bacillota</taxon>
        <taxon>Clostridia</taxon>
        <taxon>Lachnospirales</taxon>
        <taxon>Lachnospiraceae</taxon>
        <taxon>Enterocloster</taxon>
    </lineage>
</organism>
<dbReference type="EMBL" id="DWYS01000028">
    <property type="protein sequence ID" value="HJB06657.1"/>
    <property type="molecule type" value="Genomic_DNA"/>
</dbReference>
<name>A0A9D2L604_9FIRM</name>
<comment type="caution">
    <text evidence="1">The sequence shown here is derived from an EMBL/GenBank/DDBJ whole genome shotgun (WGS) entry which is preliminary data.</text>
</comment>
<accession>A0A9D2L604</accession>
<dbReference type="AlphaFoldDB" id="A0A9D2L604"/>
<sequence>MYKNQADIDRENSFLASIDPDWKIGSYGIGENDVAISIGIMVPIKGNAAKIRKLEEAGWEKTFRVRREFNVFGQKDGNIMYQRLNKRLYD</sequence>
<evidence type="ECO:0000313" key="1">
    <source>
        <dbReference type="EMBL" id="HJB06657.1"/>
    </source>
</evidence>
<gene>
    <name evidence="1" type="ORF">H9716_02190</name>
</gene>
<evidence type="ECO:0000313" key="2">
    <source>
        <dbReference type="Proteomes" id="UP000886804"/>
    </source>
</evidence>
<reference evidence="1" key="1">
    <citation type="journal article" date="2021" name="PeerJ">
        <title>Extensive microbial diversity within the chicken gut microbiome revealed by metagenomics and culture.</title>
        <authorList>
            <person name="Gilroy R."/>
            <person name="Ravi A."/>
            <person name="Getino M."/>
            <person name="Pursley I."/>
            <person name="Horton D.L."/>
            <person name="Alikhan N.F."/>
            <person name="Baker D."/>
            <person name="Gharbi K."/>
            <person name="Hall N."/>
            <person name="Watson M."/>
            <person name="Adriaenssens E.M."/>
            <person name="Foster-Nyarko E."/>
            <person name="Jarju S."/>
            <person name="Secka A."/>
            <person name="Antonio M."/>
            <person name="Oren A."/>
            <person name="Chaudhuri R.R."/>
            <person name="La Ragione R."/>
            <person name="Hildebrand F."/>
            <person name="Pallen M.J."/>
        </authorList>
    </citation>
    <scope>NUCLEOTIDE SEQUENCE</scope>
    <source>
        <strain evidence="1">CHK188-4685</strain>
    </source>
</reference>
<dbReference type="Proteomes" id="UP000886804">
    <property type="component" value="Unassembled WGS sequence"/>
</dbReference>